<dbReference type="GO" id="GO:0016887">
    <property type="term" value="F:ATP hydrolysis activity"/>
    <property type="evidence" value="ECO:0007669"/>
    <property type="project" value="InterPro"/>
</dbReference>
<name>A0A075GRU9_9EURY</name>
<dbReference type="PANTHER" id="PTHR37291">
    <property type="entry name" value="5-METHYLCYTOSINE-SPECIFIC RESTRICTION ENZYME B"/>
    <property type="match status" value="1"/>
</dbReference>
<evidence type="ECO:0000259" key="1">
    <source>
        <dbReference type="SMART" id="SM00382"/>
    </source>
</evidence>
<dbReference type="InterPro" id="IPR003593">
    <property type="entry name" value="AAA+_ATPase"/>
</dbReference>
<sequence length="482" mass="55489">MSEFDLSISERVYCDSTCFRAEWIIDSLEHAKSLKGEKIPKELFEDKKSRTIKGLFVNNKPHSKKISGFNLQDYNVVLDPKVKACDFRTTTFWNPGKLLTQLTDGDKVPKIGRAKPIVGNVWSYLFPGIRTNDDGTNPKLSLPYLRSKGIIPGELEFALGRSIGKEKRIILAGPPGTSKTYTALEFVRRNWMKGGNTYPIQDEKNRTRCDDKEMRNERQLSVLLKDNDVEDDSILDIKDVPKKAIIWDIVQFHPSYTYEDFISGIEAKETKSGDVTFVRKRKIFWNIIKHAEEHKGNDFVLIIDEINRGILGRIFGELIMSLEYPDVSVLTPGGLITIPPNVYLIGTMNTADRNIAMVDHALRRRFRFIPALPDNRVLEDRLARNQRLELMSEDEVKAVRSIFNELQSVFKEGNHWKEINGLQGSDYAIGHTYFLVDSINELKMKIRYQVNPLLDEYVKEAVLAKPDLRRYALKVRRLMGMW</sequence>
<protein>
    <submittedName>
        <fullName evidence="2">Component of 5-methylcytosine-specific restriction enzyme McrBC</fullName>
    </submittedName>
</protein>
<reference evidence="2" key="1">
    <citation type="journal article" date="2014" name="Genome Biol. Evol.">
        <title>Pangenome evidence for extensive interdomain horizontal transfer affecting lineage core and shell genes in uncultured planktonic thaumarchaeota and euryarchaeota.</title>
        <authorList>
            <person name="Deschamps P."/>
            <person name="Zivanovic Y."/>
            <person name="Moreira D."/>
            <person name="Rodriguez-Valera F."/>
            <person name="Lopez-Garcia P."/>
        </authorList>
    </citation>
    <scope>NUCLEOTIDE SEQUENCE</scope>
</reference>
<dbReference type="Gene3D" id="3.40.50.300">
    <property type="entry name" value="P-loop containing nucleotide triphosphate hydrolases"/>
    <property type="match status" value="1"/>
</dbReference>
<accession>A0A075GRU9</accession>
<dbReference type="EMBL" id="KF900771">
    <property type="protein sequence ID" value="AIF06464.1"/>
    <property type="molecule type" value="Genomic_DNA"/>
</dbReference>
<dbReference type="SMART" id="SM00382">
    <property type="entry name" value="AAA"/>
    <property type="match status" value="1"/>
</dbReference>
<organism evidence="2">
    <name type="scientific">uncultured marine group II/III euryarchaeote KM3_192_D09</name>
    <dbReference type="NCBI Taxonomy" id="1457965"/>
    <lineage>
        <taxon>Archaea</taxon>
        <taxon>Methanobacteriati</taxon>
        <taxon>Methanobacteriota</taxon>
        <taxon>environmental samples</taxon>
    </lineage>
</organism>
<proteinExistence type="predicted"/>
<dbReference type="AlphaFoldDB" id="A0A075GRU9"/>
<dbReference type="PANTHER" id="PTHR37291:SF1">
    <property type="entry name" value="TYPE IV METHYL-DIRECTED RESTRICTION ENZYME ECOKMCRB SUBUNIT"/>
    <property type="match status" value="1"/>
</dbReference>
<dbReference type="Pfam" id="PF07728">
    <property type="entry name" value="AAA_5"/>
    <property type="match status" value="1"/>
</dbReference>
<dbReference type="InterPro" id="IPR011704">
    <property type="entry name" value="ATPase_dyneun-rel_AAA"/>
</dbReference>
<dbReference type="GO" id="GO:0005524">
    <property type="term" value="F:ATP binding"/>
    <property type="evidence" value="ECO:0007669"/>
    <property type="project" value="InterPro"/>
</dbReference>
<feature type="domain" description="AAA+ ATPase" evidence="1">
    <location>
        <begin position="165"/>
        <end position="372"/>
    </location>
</feature>
<dbReference type="InterPro" id="IPR027417">
    <property type="entry name" value="P-loop_NTPase"/>
</dbReference>
<evidence type="ECO:0000313" key="2">
    <source>
        <dbReference type="EMBL" id="AIF06464.1"/>
    </source>
</evidence>
<dbReference type="SUPFAM" id="SSF52540">
    <property type="entry name" value="P-loop containing nucleoside triphosphate hydrolases"/>
    <property type="match status" value="1"/>
</dbReference>
<dbReference type="InterPro" id="IPR052934">
    <property type="entry name" value="Methyl-DNA_Rec/Restrict_Enz"/>
</dbReference>